<dbReference type="InterPro" id="IPR056798">
    <property type="entry name" value="ADH_Fe_C"/>
</dbReference>
<dbReference type="Proteomes" id="UP000800094">
    <property type="component" value="Unassembled WGS sequence"/>
</dbReference>
<keyword evidence="1" id="KW-0560">Oxidoreductase</keyword>
<dbReference type="EMBL" id="ML987208">
    <property type="protein sequence ID" value="KAF2242400.1"/>
    <property type="molecule type" value="Genomic_DNA"/>
</dbReference>
<reference evidence="5" key="1">
    <citation type="journal article" date="2020" name="Stud. Mycol.">
        <title>101 Dothideomycetes genomes: a test case for predicting lifestyles and emergence of pathogens.</title>
        <authorList>
            <person name="Haridas S."/>
            <person name="Albert R."/>
            <person name="Binder M."/>
            <person name="Bloem J."/>
            <person name="Labutti K."/>
            <person name="Salamov A."/>
            <person name="Andreopoulos B."/>
            <person name="Baker S."/>
            <person name="Barry K."/>
            <person name="Bills G."/>
            <person name="Bluhm B."/>
            <person name="Cannon C."/>
            <person name="Castanera R."/>
            <person name="Culley D."/>
            <person name="Daum C."/>
            <person name="Ezra D."/>
            <person name="Gonzalez J."/>
            <person name="Henrissat B."/>
            <person name="Kuo A."/>
            <person name="Liang C."/>
            <person name="Lipzen A."/>
            <person name="Lutzoni F."/>
            <person name="Magnuson J."/>
            <person name="Mondo S."/>
            <person name="Nolan M."/>
            <person name="Ohm R."/>
            <person name="Pangilinan J."/>
            <person name="Park H.-J."/>
            <person name="Ramirez L."/>
            <person name="Alfaro M."/>
            <person name="Sun H."/>
            <person name="Tritt A."/>
            <person name="Yoshinaga Y."/>
            <person name="Zwiers L.-H."/>
            <person name="Turgeon B."/>
            <person name="Goodwin S."/>
            <person name="Spatafora J."/>
            <person name="Crous P."/>
            <person name="Grigoriev I."/>
        </authorList>
    </citation>
    <scope>NUCLEOTIDE SEQUENCE</scope>
    <source>
        <strain evidence="5">CBS 122368</strain>
    </source>
</reference>
<sequence>MPLRLHIPHPSIAARTFQSRARPLQSISNNNHDLGASRPRLRNHSTRERTRAFQPFTPISAATSFVRHKSEQRKMTDATYNPMCGLWQPTQLQHLFYGGETVAKHLVESLPSEQSKAFIITGNSLATKTPLVKQVEELLGARHAGTFSKIGEHAPVAQLDEATQLVQKDSSVDTVVSIGGGSPIDSAKAISYRLHEKSGKWLYHIAVPTTLSASECTMMAGYTESNGVKTGVRGRELVPNVVLYDSGFALHTPARLWMSTGMRAMDHAVELLYHPTATEMPARWLCLQAAASLFENLPKYKTDPKNEDVITKLQLAAFASLGFLGTNIKGGLGLSHALGYALGSPYGIPHGITSCLTLGHVVKLKAEDVAAAAQIARLVPFIGEKGTGDHARDARLVGNKIIELVRSLELDYDLRNYKVDRDQIPVITKRATGQEEGGELYAMVEGLVKGLF</sequence>
<dbReference type="InterPro" id="IPR018211">
    <property type="entry name" value="ADH_Fe_CS"/>
</dbReference>
<name>A0A6A6HYF9_9PLEO</name>
<proteinExistence type="predicted"/>
<evidence type="ECO:0000313" key="6">
    <source>
        <dbReference type="Proteomes" id="UP000800094"/>
    </source>
</evidence>
<dbReference type="Gene3D" id="3.40.50.1970">
    <property type="match status" value="1"/>
</dbReference>
<dbReference type="OrthoDB" id="339764at2759"/>
<dbReference type="GO" id="GO:0004022">
    <property type="term" value="F:alcohol dehydrogenase (NAD+) activity"/>
    <property type="evidence" value="ECO:0007669"/>
    <property type="project" value="TreeGrafter"/>
</dbReference>
<keyword evidence="6" id="KW-1185">Reference proteome</keyword>
<organism evidence="5 6">
    <name type="scientific">Trematosphaeria pertusa</name>
    <dbReference type="NCBI Taxonomy" id="390896"/>
    <lineage>
        <taxon>Eukaryota</taxon>
        <taxon>Fungi</taxon>
        <taxon>Dikarya</taxon>
        <taxon>Ascomycota</taxon>
        <taxon>Pezizomycotina</taxon>
        <taxon>Dothideomycetes</taxon>
        <taxon>Pleosporomycetidae</taxon>
        <taxon>Pleosporales</taxon>
        <taxon>Massarineae</taxon>
        <taxon>Trematosphaeriaceae</taxon>
        <taxon>Trematosphaeria</taxon>
    </lineage>
</organism>
<dbReference type="PROSITE" id="PS00060">
    <property type="entry name" value="ADH_IRON_2"/>
    <property type="match status" value="1"/>
</dbReference>
<dbReference type="AlphaFoldDB" id="A0A6A6HYF9"/>
<gene>
    <name evidence="5" type="ORF">BU26DRAFT_524521</name>
</gene>
<evidence type="ECO:0000256" key="2">
    <source>
        <dbReference type="SAM" id="MobiDB-lite"/>
    </source>
</evidence>
<protein>
    <submittedName>
        <fullName evidence="5">Maleylacetate reductase</fullName>
    </submittedName>
</protein>
<dbReference type="GO" id="GO:0046872">
    <property type="term" value="F:metal ion binding"/>
    <property type="evidence" value="ECO:0007669"/>
    <property type="project" value="InterPro"/>
</dbReference>
<evidence type="ECO:0000256" key="1">
    <source>
        <dbReference type="ARBA" id="ARBA00023002"/>
    </source>
</evidence>
<dbReference type="RefSeq" id="XP_033677404.1">
    <property type="nucleotide sequence ID" value="XM_033830305.1"/>
</dbReference>
<evidence type="ECO:0000313" key="5">
    <source>
        <dbReference type="EMBL" id="KAF2242400.1"/>
    </source>
</evidence>
<feature type="region of interest" description="Disordered" evidence="2">
    <location>
        <begin position="18"/>
        <end position="39"/>
    </location>
</feature>
<evidence type="ECO:0000259" key="4">
    <source>
        <dbReference type="Pfam" id="PF25137"/>
    </source>
</evidence>
<dbReference type="Pfam" id="PF25137">
    <property type="entry name" value="ADH_Fe_C"/>
    <property type="match status" value="1"/>
</dbReference>
<evidence type="ECO:0000259" key="3">
    <source>
        <dbReference type="Pfam" id="PF00465"/>
    </source>
</evidence>
<dbReference type="InterPro" id="IPR001670">
    <property type="entry name" value="ADH_Fe/GldA"/>
</dbReference>
<dbReference type="Pfam" id="PF00465">
    <property type="entry name" value="Fe-ADH"/>
    <property type="match status" value="1"/>
</dbReference>
<dbReference type="SUPFAM" id="SSF56796">
    <property type="entry name" value="Dehydroquinate synthase-like"/>
    <property type="match status" value="1"/>
</dbReference>
<dbReference type="CDD" id="cd08192">
    <property type="entry name" value="MAR-like"/>
    <property type="match status" value="1"/>
</dbReference>
<feature type="domain" description="Fe-containing alcohol dehydrogenase-like C-terminal" evidence="4">
    <location>
        <begin position="259"/>
        <end position="433"/>
    </location>
</feature>
<dbReference type="Gene3D" id="1.20.1090.10">
    <property type="entry name" value="Dehydroquinate synthase-like - alpha domain"/>
    <property type="match status" value="1"/>
</dbReference>
<dbReference type="PANTHER" id="PTHR11496">
    <property type="entry name" value="ALCOHOL DEHYDROGENASE"/>
    <property type="match status" value="1"/>
</dbReference>
<dbReference type="GeneID" id="54583635"/>
<dbReference type="PANTHER" id="PTHR11496:SF97">
    <property type="entry name" value="ALCOHOL DEHYDROGENASE IRON-TYPE_GLYCEROL DEHYDROGENASE GLDA DOMAIN-CONTAINING PROTEIN"/>
    <property type="match status" value="1"/>
</dbReference>
<feature type="domain" description="Alcohol dehydrogenase iron-type/glycerol dehydrogenase GldA" evidence="3">
    <location>
        <begin position="99"/>
        <end position="245"/>
    </location>
</feature>
<accession>A0A6A6HYF9</accession>
<dbReference type="InterPro" id="IPR039697">
    <property type="entry name" value="Alcohol_dehydrogenase_Fe"/>
</dbReference>
<dbReference type="GO" id="GO:0005739">
    <property type="term" value="C:mitochondrion"/>
    <property type="evidence" value="ECO:0007669"/>
    <property type="project" value="TreeGrafter"/>
</dbReference>